<dbReference type="Proteomes" id="UP000652761">
    <property type="component" value="Unassembled WGS sequence"/>
</dbReference>
<accession>A0A843WP98</accession>
<comment type="caution">
    <text evidence="1">The sequence shown here is derived from an EMBL/GenBank/DDBJ whole genome shotgun (WGS) entry which is preliminary data.</text>
</comment>
<protein>
    <submittedName>
        <fullName evidence="1">Uncharacterized protein</fullName>
    </submittedName>
</protein>
<name>A0A843WP98_COLES</name>
<proteinExistence type="predicted"/>
<evidence type="ECO:0000313" key="2">
    <source>
        <dbReference type="Proteomes" id="UP000652761"/>
    </source>
</evidence>
<evidence type="ECO:0000313" key="1">
    <source>
        <dbReference type="EMBL" id="MQM07271.1"/>
    </source>
</evidence>
<gene>
    <name evidence="1" type="ORF">Taro_040109</name>
</gene>
<dbReference type="EMBL" id="NMUH01003838">
    <property type="protein sequence ID" value="MQM07271.1"/>
    <property type="molecule type" value="Genomic_DNA"/>
</dbReference>
<organism evidence="1 2">
    <name type="scientific">Colocasia esculenta</name>
    <name type="common">Wild taro</name>
    <name type="synonym">Arum esculentum</name>
    <dbReference type="NCBI Taxonomy" id="4460"/>
    <lineage>
        <taxon>Eukaryota</taxon>
        <taxon>Viridiplantae</taxon>
        <taxon>Streptophyta</taxon>
        <taxon>Embryophyta</taxon>
        <taxon>Tracheophyta</taxon>
        <taxon>Spermatophyta</taxon>
        <taxon>Magnoliopsida</taxon>
        <taxon>Liliopsida</taxon>
        <taxon>Araceae</taxon>
        <taxon>Aroideae</taxon>
        <taxon>Colocasieae</taxon>
        <taxon>Colocasia</taxon>
    </lineage>
</organism>
<sequence length="110" mass="11963">MRLHLPKLCCFSLNPPPPPQPPLLLPQQGTKILHYILDRASTPPPRSSTKHRLLCRDPGGFLPSLRCSSPSAQTCRAPPPPPYAASSLTGCSYSSCLRCAIVAVMFVLDR</sequence>
<keyword evidence="2" id="KW-1185">Reference proteome</keyword>
<reference evidence="1" key="1">
    <citation type="submission" date="2017-07" db="EMBL/GenBank/DDBJ databases">
        <title>Taro Niue Genome Assembly and Annotation.</title>
        <authorList>
            <person name="Atibalentja N."/>
            <person name="Keating K."/>
            <person name="Fields C.J."/>
        </authorList>
    </citation>
    <scope>NUCLEOTIDE SEQUENCE</scope>
    <source>
        <strain evidence="1">Niue_2</strain>
        <tissue evidence="1">Leaf</tissue>
    </source>
</reference>
<dbReference type="AlphaFoldDB" id="A0A843WP98"/>